<proteinExistence type="predicted"/>
<dbReference type="EMBL" id="JABSTQ010009134">
    <property type="protein sequence ID" value="KAG0432610.1"/>
    <property type="molecule type" value="Genomic_DNA"/>
</dbReference>
<evidence type="ECO:0000313" key="2">
    <source>
        <dbReference type="Proteomes" id="UP000805193"/>
    </source>
</evidence>
<organism evidence="1 2">
    <name type="scientific">Ixodes persulcatus</name>
    <name type="common">Taiga tick</name>
    <dbReference type="NCBI Taxonomy" id="34615"/>
    <lineage>
        <taxon>Eukaryota</taxon>
        <taxon>Metazoa</taxon>
        <taxon>Ecdysozoa</taxon>
        <taxon>Arthropoda</taxon>
        <taxon>Chelicerata</taxon>
        <taxon>Arachnida</taxon>
        <taxon>Acari</taxon>
        <taxon>Parasitiformes</taxon>
        <taxon>Ixodida</taxon>
        <taxon>Ixodoidea</taxon>
        <taxon>Ixodidae</taxon>
        <taxon>Ixodinae</taxon>
        <taxon>Ixodes</taxon>
    </lineage>
</organism>
<keyword evidence="2" id="KW-1185">Reference proteome</keyword>
<gene>
    <name evidence="1" type="ORF">HPB47_020681</name>
</gene>
<dbReference type="Proteomes" id="UP000805193">
    <property type="component" value="Unassembled WGS sequence"/>
</dbReference>
<comment type="caution">
    <text evidence="1">The sequence shown here is derived from an EMBL/GenBank/DDBJ whole genome shotgun (WGS) entry which is preliminary data.</text>
</comment>
<protein>
    <submittedName>
        <fullName evidence="1">Uncharacterized protein</fullName>
    </submittedName>
</protein>
<evidence type="ECO:0000313" key="1">
    <source>
        <dbReference type="EMBL" id="KAG0432610.1"/>
    </source>
</evidence>
<sequence>MRDEQDKDAEEVTADFDEDSGRTLDQNGGQCIHMVQTAQKVCTVLQGLRRSGPPTGRLLAPGTNQCPRCGEKVTPEGNECRPRCKICDQPHETASKECKRRLKPGPPPLHVREKNASGNQEVTWNA</sequence>
<reference evidence="1 2" key="1">
    <citation type="journal article" date="2020" name="Cell">
        <title>Large-Scale Comparative Analyses of Tick Genomes Elucidate Their Genetic Diversity and Vector Capacities.</title>
        <authorList>
            <consortium name="Tick Genome and Microbiome Consortium (TIGMIC)"/>
            <person name="Jia N."/>
            <person name="Wang J."/>
            <person name="Shi W."/>
            <person name="Du L."/>
            <person name="Sun Y."/>
            <person name="Zhan W."/>
            <person name="Jiang J.F."/>
            <person name="Wang Q."/>
            <person name="Zhang B."/>
            <person name="Ji P."/>
            <person name="Bell-Sakyi L."/>
            <person name="Cui X.M."/>
            <person name="Yuan T.T."/>
            <person name="Jiang B.G."/>
            <person name="Yang W.F."/>
            <person name="Lam T.T."/>
            <person name="Chang Q.C."/>
            <person name="Ding S.J."/>
            <person name="Wang X.J."/>
            <person name="Zhu J.G."/>
            <person name="Ruan X.D."/>
            <person name="Zhao L."/>
            <person name="Wei J.T."/>
            <person name="Ye R.Z."/>
            <person name="Que T.C."/>
            <person name="Du C.H."/>
            <person name="Zhou Y.H."/>
            <person name="Cheng J.X."/>
            <person name="Dai P.F."/>
            <person name="Guo W.B."/>
            <person name="Han X.H."/>
            <person name="Huang E.J."/>
            <person name="Li L.F."/>
            <person name="Wei W."/>
            <person name="Gao Y.C."/>
            <person name="Liu J.Z."/>
            <person name="Shao H.Z."/>
            <person name="Wang X."/>
            <person name="Wang C.C."/>
            <person name="Yang T.C."/>
            <person name="Huo Q.B."/>
            <person name="Li W."/>
            <person name="Chen H.Y."/>
            <person name="Chen S.E."/>
            <person name="Zhou L.G."/>
            <person name="Ni X.B."/>
            <person name="Tian J.H."/>
            <person name="Sheng Y."/>
            <person name="Liu T."/>
            <person name="Pan Y.S."/>
            <person name="Xia L.Y."/>
            <person name="Li J."/>
            <person name="Zhao F."/>
            <person name="Cao W.C."/>
        </authorList>
    </citation>
    <scope>NUCLEOTIDE SEQUENCE [LARGE SCALE GENOMIC DNA]</scope>
    <source>
        <strain evidence="1">Iper-2018</strain>
    </source>
</reference>
<accession>A0AC60QFL9</accession>
<name>A0AC60QFL9_IXOPE</name>